<gene>
    <name evidence="2" type="ORF">SAMN05421508_10796</name>
</gene>
<evidence type="ECO:0000256" key="1">
    <source>
        <dbReference type="SAM" id="Phobius"/>
    </source>
</evidence>
<name>A0A286GQN9_9PROT</name>
<sequence>MRYLPLVLVGFMAAPAIVWAIVATLMVEGSSGNLFGFESNGTVAVLVGFAVVALGLLGGWMMRFIARDQQRGNA</sequence>
<protein>
    <submittedName>
        <fullName evidence="2">Uncharacterized protein</fullName>
    </submittedName>
</protein>
<keyword evidence="1" id="KW-1133">Transmembrane helix</keyword>
<feature type="transmembrane region" description="Helical" evidence="1">
    <location>
        <begin position="44"/>
        <end position="66"/>
    </location>
</feature>
<dbReference type="EMBL" id="OCNJ01000007">
    <property type="protein sequence ID" value="SOD97828.1"/>
    <property type="molecule type" value="Genomic_DNA"/>
</dbReference>
<evidence type="ECO:0000313" key="3">
    <source>
        <dbReference type="Proteomes" id="UP000219621"/>
    </source>
</evidence>
<accession>A0A286GQN9</accession>
<proteinExistence type="predicted"/>
<dbReference type="OrthoDB" id="7365202at2"/>
<dbReference type="AlphaFoldDB" id="A0A286GQN9"/>
<evidence type="ECO:0000313" key="2">
    <source>
        <dbReference type="EMBL" id="SOD97828.1"/>
    </source>
</evidence>
<reference evidence="2 3" key="1">
    <citation type="submission" date="2017-09" db="EMBL/GenBank/DDBJ databases">
        <authorList>
            <person name="Ehlers B."/>
            <person name="Leendertz F.H."/>
        </authorList>
    </citation>
    <scope>NUCLEOTIDE SEQUENCE [LARGE SCALE GENOMIC DNA]</scope>
    <source>
        <strain evidence="2 3">USBA 140</strain>
    </source>
</reference>
<organism evidence="2 3">
    <name type="scientific">Caenispirillum bisanense</name>
    <dbReference type="NCBI Taxonomy" id="414052"/>
    <lineage>
        <taxon>Bacteria</taxon>
        <taxon>Pseudomonadati</taxon>
        <taxon>Pseudomonadota</taxon>
        <taxon>Alphaproteobacteria</taxon>
        <taxon>Rhodospirillales</taxon>
        <taxon>Novispirillaceae</taxon>
        <taxon>Caenispirillum</taxon>
    </lineage>
</organism>
<dbReference type="RefSeq" id="WP_097280205.1">
    <property type="nucleotide sequence ID" value="NZ_OCNJ01000007.1"/>
</dbReference>
<keyword evidence="1" id="KW-0472">Membrane</keyword>
<dbReference type="Proteomes" id="UP000219621">
    <property type="component" value="Unassembled WGS sequence"/>
</dbReference>
<keyword evidence="1" id="KW-0812">Transmembrane</keyword>
<keyword evidence="3" id="KW-1185">Reference proteome</keyword>